<keyword evidence="1" id="KW-0175">Coiled coil</keyword>
<feature type="coiled-coil region" evidence="1">
    <location>
        <begin position="362"/>
        <end position="410"/>
    </location>
</feature>
<evidence type="ECO:0000256" key="1">
    <source>
        <dbReference type="SAM" id="Coils"/>
    </source>
</evidence>
<keyword evidence="3" id="KW-1185">Reference proteome</keyword>
<dbReference type="EMBL" id="CP012542">
    <property type="protein sequence ID" value="QCD45212.1"/>
    <property type="molecule type" value="Genomic_DNA"/>
</dbReference>
<evidence type="ECO:0000313" key="3">
    <source>
        <dbReference type="Proteomes" id="UP000503264"/>
    </source>
</evidence>
<accession>A0A6G5QHW0</accession>
<sequence length="498" mass="57376">MFSIKNIASNIITIDSYAETSFIFSGGISLFSITQPLSLNKNNLYISYIKFKQLMYASIDVPKGIKDDEILNIITTKTYEELGLDASLEYKIAYIQSPEDNQNTITFNVFAADNKSLNQQFISVAKNTACIDYLLPAPLLYNALYRSEILSSKGDFAECFINLSKDDAFIAVYKNGEFMTTKPLRYTLNFIKDKFSELTGERMSEQLFFEKFANANILSDDEFSKNLKQILDEYFAYIYDIIHSIERIHSVHLGSIFLDTTFFNTSIGELGEKILERTLNPLKTGINFKHQNFSNTHALMILYGKNQKLLEDELNFSIFKRPEPLYKRQSGQLLITCLVAGALAFLYPTYNYAMGYYYKIKEQNLQSKFEEETQKIAQLKQESLEIKDREKELKDKISKEQEKLKSRQELLEQIVKKKEYYTMKSALLYDLGNAMYEHNVLLKSFALNENNVTLEVTSSDNKQITDLITYISNGYTVDTKQIKRTQNGFDSNISVGLQ</sequence>
<reference evidence="2 3" key="1">
    <citation type="submission" date="2016-07" db="EMBL/GenBank/DDBJ databases">
        <title>Comparative genomics of the Campylobacter concisus group.</title>
        <authorList>
            <person name="Miller W.G."/>
            <person name="Yee E."/>
            <person name="Chapman M.H."/>
            <person name="Huynh S."/>
            <person name="Bono J.L."/>
            <person name="On S.L.W."/>
            <person name="StLeger J."/>
            <person name="Foster G."/>
            <person name="Parker C.T."/>
        </authorList>
    </citation>
    <scope>NUCLEOTIDE SEQUENCE [LARGE SCALE GENOMIC DNA]</scope>
    <source>
        <strain evidence="2 3">CCUG 21559</strain>
    </source>
</reference>
<organism evidence="2 3">
    <name type="scientific">Campylobacter mucosalis CCUG 21559</name>
    <dbReference type="NCBI Taxonomy" id="1032067"/>
    <lineage>
        <taxon>Bacteria</taxon>
        <taxon>Pseudomonadati</taxon>
        <taxon>Campylobacterota</taxon>
        <taxon>Epsilonproteobacteria</taxon>
        <taxon>Campylobacterales</taxon>
        <taxon>Campylobacteraceae</taxon>
        <taxon>Campylobacter</taxon>
    </lineage>
</organism>
<dbReference type="RefSeq" id="WP_171994012.1">
    <property type="nucleotide sequence ID" value="NZ_CP012542.1"/>
</dbReference>
<dbReference type="Proteomes" id="UP000503264">
    <property type="component" value="Chromosome"/>
</dbReference>
<dbReference type="AlphaFoldDB" id="A0A6G5QHW0"/>
<protein>
    <submittedName>
        <fullName evidence="2">Uncharacterized protein</fullName>
    </submittedName>
</protein>
<gene>
    <name evidence="2" type="ORF">CMUC_1449</name>
</gene>
<name>A0A6G5QHW0_9BACT</name>
<proteinExistence type="predicted"/>
<evidence type="ECO:0000313" key="2">
    <source>
        <dbReference type="EMBL" id="QCD45212.1"/>
    </source>
</evidence>